<dbReference type="PANTHER" id="PTHR13465:SF2">
    <property type="entry name" value="PHAGOSOME ASSEMBLY FACTOR 1"/>
    <property type="match status" value="1"/>
</dbReference>
<sequence length="190" mass="21712">MLDLEVVPEYGLISDNVELILGMHFSNAIAIIQHMVGVIKSVEILYSEKNPLGFLIQLKYGDHLFNCPEVTPTIEQIDQSFGATHPGVYDDEKKFFTLTFRGLSFEFPAGTEFQPSSYGGIRRELGRLQFPVGESPRYPECLYIAEMIYPKRKRLNLPCLALKPWLLFQKECLSLKRCTLGIPSKMSYRL</sequence>
<dbReference type="GO" id="GO:0005802">
    <property type="term" value="C:trans-Golgi network"/>
    <property type="evidence" value="ECO:0007669"/>
    <property type="project" value="TreeGrafter"/>
</dbReference>
<dbReference type="InterPro" id="IPR039156">
    <property type="entry name" value="PHAF1/BROMI"/>
</dbReference>
<name>A0A7R8H5T6_LEPSM</name>
<dbReference type="PANTHER" id="PTHR13465">
    <property type="entry name" value="UPF0183 PROTEIN"/>
    <property type="match status" value="1"/>
</dbReference>
<keyword evidence="3" id="KW-1185">Reference proteome</keyword>
<dbReference type="AlphaFoldDB" id="A0A7R8H5T6"/>
<dbReference type="Proteomes" id="UP000675881">
    <property type="component" value="Chromosome 3"/>
</dbReference>
<dbReference type="EMBL" id="HG994582">
    <property type="protein sequence ID" value="CAF2886710.1"/>
    <property type="molecule type" value="Genomic_DNA"/>
</dbReference>
<dbReference type="GO" id="GO:0043001">
    <property type="term" value="P:Golgi to plasma membrane protein transport"/>
    <property type="evidence" value="ECO:0007669"/>
    <property type="project" value="TreeGrafter"/>
</dbReference>
<reference evidence="2" key="1">
    <citation type="submission" date="2021-02" db="EMBL/GenBank/DDBJ databases">
        <authorList>
            <person name="Bekaert M."/>
        </authorList>
    </citation>
    <scope>NUCLEOTIDE SEQUENCE</scope>
    <source>
        <strain evidence="2">IoA-00</strain>
    </source>
</reference>
<dbReference type="OrthoDB" id="411211at2759"/>
<dbReference type="Pfam" id="PF03676">
    <property type="entry name" value="PHAF1"/>
    <property type="match status" value="2"/>
</dbReference>
<evidence type="ECO:0000313" key="2">
    <source>
        <dbReference type="EMBL" id="CAF2886710.1"/>
    </source>
</evidence>
<comment type="similarity">
    <text evidence="1">Belongs to the PHAF1 family.</text>
</comment>
<evidence type="ECO:0000313" key="3">
    <source>
        <dbReference type="Proteomes" id="UP000675881"/>
    </source>
</evidence>
<proteinExistence type="inferred from homology"/>
<accession>A0A7R8H5T6</accession>
<organism evidence="2 3">
    <name type="scientific">Lepeophtheirus salmonis</name>
    <name type="common">Salmon louse</name>
    <name type="synonym">Caligus salmonis</name>
    <dbReference type="NCBI Taxonomy" id="72036"/>
    <lineage>
        <taxon>Eukaryota</taxon>
        <taxon>Metazoa</taxon>
        <taxon>Ecdysozoa</taxon>
        <taxon>Arthropoda</taxon>
        <taxon>Crustacea</taxon>
        <taxon>Multicrustacea</taxon>
        <taxon>Hexanauplia</taxon>
        <taxon>Copepoda</taxon>
        <taxon>Siphonostomatoida</taxon>
        <taxon>Caligidae</taxon>
        <taxon>Lepeophtheirus</taxon>
    </lineage>
</organism>
<evidence type="ECO:0000256" key="1">
    <source>
        <dbReference type="ARBA" id="ARBA00024339"/>
    </source>
</evidence>
<protein>
    <submittedName>
        <fullName evidence="2">(salmon louse) hypothetical protein</fullName>
    </submittedName>
</protein>
<gene>
    <name evidence="2" type="ORF">LSAA_7397</name>
</gene>
<dbReference type="InterPro" id="IPR005373">
    <property type="entry name" value="PHAF1"/>
</dbReference>